<organism evidence="2 3">
    <name type="scientific">Amycolatopsis coloradensis</name>
    <dbReference type="NCBI Taxonomy" id="76021"/>
    <lineage>
        <taxon>Bacteria</taxon>
        <taxon>Bacillati</taxon>
        <taxon>Actinomycetota</taxon>
        <taxon>Actinomycetes</taxon>
        <taxon>Pseudonocardiales</taxon>
        <taxon>Pseudonocardiaceae</taxon>
        <taxon>Amycolatopsis</taxon>
    </lineage>
</organism>
<dbReference type="RefSeq" id="WP_076167875.1">
    <property type="nucleotide sequence ID" value="NZ_JBEZVB010000166.1"/>
</dbReference>
<gene>
    <name evidence="2" type="ORF">BS329_37710</name>
</gene>
<dbReference type="Proteomes" id="UP000187486">
    <property type="component" value="Unassembled WGS sequence"/>
</dbReference>
<evidence type="ECO:0000313" key="2">
    <source>
        <dbReference type="EMBL" id="OLZ44164.1"/>
    </source>
</evidence>
<accession>A0A1R0KFK7</accession>
<evidence type="ECO:0000256" key="1">
    <source>
        <dbReference type="SAM" id="MobiDB-lite"/>
    </source>
</evidence>
<protein>
    <submittedName>
        <fullName evidence="2">Uncharacterized protein</fullName>
    </submittedName>
</protein>
<name>A0A1R0KFK7_9PSEU</name>
<feature type="region of interest" description="Disordered" evidence="1">
    <location>
        <begin position="64"/>
        <end position="85"/>
    </location>
</feature>
<dbReference type="AlphaFoldDB" id="A0A1R0KFK7"/>
<evidence type="ECO:0000313" key="3">
    <source>
        <dbReference type="Proteomes" id="UP000187486"/>
    </source>
</evidence>
<dbReference type="EMBL" id="MQUQ01000028">
    <property type="protein sequence ID" value="OLZ44164.1"/>
    <property type="molecule type" value="Genomic_DNA"/>
</dbReference>
<proteinExistence type="predicted"/>
<comment type="caution">
    <text evidence="2">The sequence shown here is derived from an EMBL/GenBank/DDBJ whole genome shotgun (WGS) entry which is preliminary data.</text>
</comment>
<reference evidence="2 3" key="1">
    <citation type="submission" date="2016-01" db="EMBL/GenBank/DDBJ databases">
        <title>Amycolatopsis coloradensis genome sequencing and assembly.</title>
        <authorList>
            <person name="Mayilraj S."/>
        </authorList>
    </citation>
    <scope>NUCLEOTIDE SEQUENCE [LARGE SCALE GENOMIC DNA]</scope>
    <source>
        <strain evidence="2 3">DSM 44225</strain>
    </source>
</reference>
<keyword evidence="3" id="KW-1185">Reference proteome</keyword>
<sequence length="85" mass="9147">MLTVRDISYLVAEASADDMQRDLKVIAREPHRTAVMLLGGDQDWSVGGRAVGVGAGRFATTRAVTATPSPLQADSHSRTPSHYPR</sequence>